<organism evidence="6 7">
    <name type="scientific">Motilibacter peucedani</name>
    <dbReference type="NCBI Taxonomy" id="598650"/>
    <lineage>
        <taxon>Bacteria</taxon>
        <taxon>Bacillati</taxon>
        <taxon>Actinomycetota</taxon>
        <taxon>Actinomycetes</taxon>
        <taxon>Motilibacterales</taxon>
        <taxon>Motilibacteraceae</taxon>
        <taxon>Motilibacter</taxon>
    </lineage>
</organism>
<dbReference type="InterPro" id="IPR028098">
    <property type="entry name" value="Glyco_trans_4-like_N"/>
</dbReference>
<proteinExistence type="predicted"/>
<dbReference type="NCBIfam" id="TIGR01444">
    <property type="entry name" value="fkbM_fam"/>
    <property type="match status" value="1"/>
</dbReference>
<gene>
    <name evidence="6" type="ORF">CLV35_3272</name>
</gene>
<reference evidence="6 7" key="1">
    <citation type="submission" date="2018-10" db="EMBL/GenBank/DDBJ databases">
        <title>Genomic Encyclopedia of Archaeal and Bacterial Type Strains, Phase II (KMG-II): from individual species to whole genera.</title>
        <authorList>
            <person name="Goeker M."/>
        </authorList>
    </citation>
    <scope>NUCLEOTIDE SEQUENCE [LARGE SCALE GENOMIC DNA]</scope>
    <source>
        <strain evidence="6 7">RP-AC37</strain>
    </source>
</reference>
<keyword evidence="6" id="KW-0489">Methyltransferase</keyword>
<dbReference type="OrthoDB" id="3335961at2"/>
<dbReference type="Pfam" id="PF05050">
    <property type="entry name" value="Methyltransf_21"/>
    <property type="match status" value="1"/>
</dbReference>
<dbReference type="EMBL" id="RBWV01000014">
    <property type="protein sequence ID" value="RKS71474.1"/>
    <property type="molecule type" value="Genomic_DNA"/>
</dbReference>
<evidence type="ECO:0000313" key="7">
    <source>
        <dbReference type="Proteomes" id="UP000281955"/>
    </source>
</evidence>
<dbReference type="InParanoid" id="A0A420XLS1"/>
<dbReference type="SUPFAM" id="SSF53335">
    <property type="entry name" value="S-adenosyl-L-methionine-dependent methyltransferases"/>
    <property type="match status" value="1"/>
</dbReference>
<feature type="compositionally biased region" description="Pro residues" evidence="3">
    <location>
        <begin position="37"/>
        <end position="57"/>
    </location>
</feature>
<dbReference type="SUPFAM" id="SSF53756">
    <property type="entry name" value="UDP-Glycosyltransferase/glycogen phosphorylase"/>
    <property type="match status" value="1"/>
</dbReference>
<keyword evidence="7" id="KW-1185">Reference proteome</keyword>
<dbReference type="AlphaFoldDB" id="A0A420XLS1"/>
<dbReference type="InterPro" id="IPR006342">
    <property type="entry name" value="FkbM_mtfrase"/>
</dbReference>
<dbReference type="PANTHER" id="PTHR12526">
    <property type="entry name" value="GLYCOSYLTRANSFERASE"/>
    <property type="match status" value="1"/>
</dbReference>
<feature type="region of interest" description="Disordered" evidence="3">
    <location>
        <begin position="33"/>
        <end position="63"/>
    </location>
</feature>
<dbReference type="GO" id="GO:0016757">
    <property type="term" value="F:glycosyltransferase activity"/>
    <property type="evidence" value="ECO:0007669"/>
    <property type="project" value="UniProtKB-KW"/>
</dbReference>
<dbReference type="GO" id="GO:0008168">
    <property type="term" value="F:methyltransferase activity"/>
    <property type="evidence" value="ECO:0007669"/>
    <property type="project" value="UniProtKB-KW"/>
</dbReference>
<sequence length="881" mass="95548">MTAVPALLSRGKRTVMDALPKPARTRLRLVRKALLGPLPPPPKPAPPPPPPKPPAPPRPREVTMHVPVRPGDEQPVVLRELRMTAPAEKFVPKVLQREDLAGYEASSFPHFLAALSEAPAGAVLDIGLNVGPYALLARSCSEREVVGFEPTPDLARIARVTGARNGLPYLVEEVALGDAEGTAQLYLSDTSDSSNSLNPDFRPNHTSIEVPLETLDAWVARTGVVPGLLKVDTETTEPAVLRGAARTVAEHRPWVFCEVLHGRGEEELTRAIADWGYTWYHLTGPGPLEPAAEIVGDKQMEHFMWLFVPEPLSAGHWELADAWRRALDATRDAPPPVSQQPGSQQPQHVVMLVSNDVSTDTRVKKVALAVARMGLRVTVLGITGEPEPVVTALGPVTVVRVPVDYRLREARRTRRESARRWRPPLGYPDREARLTAWARVRVTARRGRSAAGRLKQARAQGERPVALAAQSYALRATVIGRGTAVKARSKAGSELDRALKKGWRVWDGAWHRTAVGASWRRLLPEVGDYELAMGPVLDLLGADLVHAHDVQVVGIAADASSRALLAARPRRVPWLYDAHEYVRGLSQYGGRTRRVVAAWADLEAEFVRSAARVITVSEPIADQLVADYGLEQRPAVVLNIPSTGAASRRGGASLRAACGLGDEVPLLVYSGGVTKARGVDTAIAALRELPGVHLAVNCVPHSRTVYVERLREQAQEQGVADRVHFVDPVAPGEVVGFLSSADVGLVPILHYPSHEMAMTNKLFEYILAGLPLCVSDVRTQAEFVTSRGLGTVHRAEDPADLARAAREALDRRAELRAAVAEPALRAEFSWAGQEAHIAEVYSQVLGVPLTLSGDDFDEGVAERRLSPSESGLADVLFPTES</sequence>
<dbReference type="GO" id="GO:0032259">
    <property type="term" value="P:methylation"/>
    <property type="evidence" value="ECO:0007669"/>
    <property type="project" value="UniProtKB-KW"/>
</dbReference>
<evidence type="ECO:0000256" key="3">
    <source>
        <dbReference type="SAM" id="MobiDB-lite"/>
    </source>
</evidence>
<accession>A0A420XLS1</accession>
<evidence type="ECO:0000259" key="4">
    <source>
        <dbReference type="Pfam" id="PF05050"/>
    </source>
</evidence>
<evidence type="ECO:0000256" key="2">
    <source>
        <dbReference type="ARBA" id="ARBA00022679"/>
    </source>
</evidence>
<keyword evidence="1" id="KW-0328">Glycosyltransferase</keyword>
<dbReference type="Pfam" id="PF13692">
    <property type="entry name" value="Glyco_trans_1_4"/>
    <property type="match status" value="1"/>
</dbReference>
<evidence type="ECO:0000313" key="6">
    <source>
        <dbReference type="EMBL" id="RKS71474.1"/>
    </source>
</evidence>
<protein>
    <submittedName>
        <fullName evidence="6">FkbM family methyltransferase</fullName>
    </submittedName>
</protein>
<name>A0A420XLS1_9ACTN</name>
<dbReference type="Gene3D" id="3.40.50.150">
    <property type="entry name" value="Vaccinia Virus protein VP39"/>
    <property type="match status" value="1"/>
</dbReference>
<dbReference type="Gene3D" id="3.40.50.2000">
    <property type="entry name" value="Glycogen Phosphorylase B"/>
    <property type="match status" value="2"/>
</dbReference>
<keyword evidence="2 6" id="KW-0808">Transferase</keyword>
<dbReference type="Proteomes" id="UP000281955">
    <property type="component" value="Unassembled WGS sequence"/>
</dbReference>
<feature type="domain" description="Methyltransferase FkbM" evidence="4">
    <location>
        <begin position="125"/>
        <end position="266"/>
    </location>
</feature>
<dbReference type="InterPro" id="IPR029063">
    <property type="entry name" value="SAM-dependent_MTases_sf"/>
</dbReference>
<comment type="caution">
    <text evidence="6">The sequence shown here is derived from an EMBL/GenBank/DDBJ whole genome shotgun (WGS) entry which is preliminary data.</text>
</comment>
<dbReference type="Pfam" id="PF13439">
    <property type="entry name" value="Glyco_transf_4"/>
    <property type="match status" value="1"/>
</dbReference>
<evidence type="ECO:0000259" key="5">
    <source>
        <dbReference type="Pfam" id="PF13439"/>
    </source>
</evidence>
<evidence type="ECO:0000256" key="1">
    <source>
        <dbReference type="ARBA" id="ARBA00022676"/>
    </source>
</evidence>
<feature type="domain" description="Glycosyltransferase subfamily 4-like N-terminal" evidence="5">
    <location>
        <begin position="536"/>
        <end position="637"/>
    </location>
</feature>
<dbReference type="RefSeq" id="WP_121194532.1">
    <property type="nucleotide sequence ID" value="NZ_RBWV01000014.1"/>
</dbReference>